<feature type="compositionally biased region" description="Acidic residues" evidence="1">
    <location>
        <begin position="95"/>
        <end position="120"/>
    </location>
</feature>
<dbReference type="OrthoDB" id="3945048at2759"/>
<organism evidence="2 3">
    <name type="scientific">Lasiodiplodia theobromae</name>
    <dbReference type="NCBI Taxonomy" id="45133"/>
    <lineage>
        <taxon>Eukaryota</taxon>
        <taxon>Fungi</taxon>
        <taxon>Dikarya</taxon>
        <taxon>Ascomycota</taxon>
        <taxon>Pezizomycotina</taxon>
        <taxon>Dothideomycetes</taxon>
        <taxon>Dothideomycetes incertae sedis</taxon>
        <taxon>Botryosphaeriales</taxon>
        <taxon>Botryosphaeriaceae</taxon>
        <taxon>Lasiodiplodia</taxon>
    </lineage>
</organism>
<feature type="region of interest" description="Disordered" evidence="1">
    <location>
        <begin position="246"/>
        <end position="268"/>
    </location>
</feature>
<feature type="region of interest" description="Disordered" evidence="1">
    <location>
        <begin position="1"/>
        <end position="36"/>
    </location>
</feature>
<feature type="region of interest" description="Disordered" evidence="1">
    <location>
        <begin position="328"/>
        <end position="455"/>
    </location>
</feature>
<dbReference type="Proteomes" id="UP000325902">
    <property type="component" value="Unassembled WGS sequence"/>
</dbReference>
<proteinExistence type="predicted"/>
<feature type="compositionally biased region" description="Gly residues" evidence="1">
    <location>
        <begin position="435"/>
        <end position="455"/>
    </location>
</feature>
<comment type="caution">
    <text evidence="2">The sequence shown here is derived from an EMBL/GenBank/DDBJ whole genome shotgun (WGS) entry which is preliminary data.</text>
</comment>
<feature type="compositionally biased region" description="Low complexity" evidence="1">
    <location>
        <begin position="246"/>
        <end position="259"/>
    </location>
</feature>
<feature type="compositionally biased region" description="Polar residues" evidence="1">
    <location>
        <begin position="328"/>
        <end position="347"/>
    </location>
</feature>
<feature type="region of interest" description="Disordered" evidence="1">
    <location>
        <begin position="89"/>
        <end position="134"/>
    </location>
</feature>
<evidence type="ECO:0000313" key="2">
    <source>
        <dbReference type="EMBL" id="KAB2577574.1"/>
    </source>
</evidence>
<reference evidence="2 3" key="1">
    <citation type="journal article" date="2019" name="Sci. Rep.">
        <title>A multi-omics analysis of the grapevine pathogen Lasiodiplodia theobromae reveals that temperature affects the expression of virulence- and pathogenicity-related genes.</title>
        <authorList>
            <person name="Felix C."/>
            <person name="Meneses R."/>
            <person name="Goncalves M.F.M."/>
            <person name="Tilleman L."/>
            <person name="Duarte A.S."/>
            <person name="Jorrin-Novo J.V."/>
            <person name="Van de Peer Y."/>
            <person name="Deforce D."/>
            <person name="Van Nieuwerburgh F."/>
            <person name="Esteves A.C."/>
            <person name="Alves A."/>
        </authorList>
    </citation>
    <scope>NUCLEOTIDE SEQUENCE [LARGE SCALE GENOMIC DNA]</scope>
    <source>
        <strain evidence="2 3">LA-SOL3</strain>
    </source>
</reference>
<dbReference type="AlphaFoldDB" id="A0A5N5DL44"/>
<keyword evidence="3" id="KW-1185">Reference proteome</keyword>
<name>A0A5N5DL44_9PEZI</name>
<evidence type="ECO:0000313" key="3">
    <source>
        <dbReference type="Proteomes" id="UP000325902"/>
    </source>
</evidence>
<accession>A0A5N5DL44</accession>
<evidence type="ECO:0000256" key="1">
    <source>
        <dbReference type="SAM" id="MobiDB-lite"/>
    </source>
</evidence>
<dbReference type="EMBL" id="VCHE01000016">
    <property type="protein sequence ID" value="KAB2577574.1"/>
    <property type="molecule type" value="Genomic_DNA"/>
</dbReference>
<gene>
    <name evidence="2" type="ORF">DBV05_g3790</name>
</gene>
<sequence length="455" mass="48416">MTDRKRRSALDRFLDPPPRYPSLSPDIEIGPDGNAIVDTSNGVDEVYFLSSHPISYNGPLEGVQSNDEQIDNYVSQFLIKKVKYRPEAKAKGLQEDDGSTEAETEADSVEDDDDTDEDNQDSSSRDSGEVAQPDNIFDTQARIWRIILKRREHAAIVQTTEALNQSLPVSDAWQTHLLVNATIRKIIYSLEGKSTPTIPVESLESVNPSALTRPDGGGLLITPGIQVTDDDFIPVFIRSAHKTSSFATSTSNGISSSSSNYKPDYRGPGTAFGKHPLAGGYYEPEEEDDDSNVTVHASLCIPCLRDLYVGAAIPEIATDTTTTVFPNAASSNNSADDCQQSSSTSGVAANPEPGQDQDNMPGFAEPGLEWPARASSSNNTNGGGGSGWNALNSKKTEEGDSSSGDTGQQQQQQQQKRYPAFGIPQLDGIGETQSGTGGGGSSGPISSGGLGCAIM</sequence>
<feature type="compositionally biased region" description="Basic and acidic residues" evidence="1">
    <location>
        <begin position="1"/>
        <end position="14"/>
    </location>
</feature>
<protein>
    <submittedName>
        <fullName evidence="2">Uncharacterized protein</fullName>
    </submittedName>
</protein>